<evidence type="ECO:0000313" key="7">
    <source>
        <dbReference type="Proteomes" id="UP000823772"/>
    </source>
</evidence>
<comment type="caution">
    <text evidence="6">The sequence shown here is derived from an EMBL/GenBank/DDBJ whole genome shotgun (WGS) entry which is preliminary data.</text>
</comment>
<protein>
    <submittedName>
        <fullName evidence="6">LysR family transcriptional regulator</fullName>
    </submittedName>
</protein>
<accession>A0A9D9J067</accession>
<comment type="similarity">
    <text evidence="1">Belongs to the LysR transcriptional regulatory family.</text>
</comment>
<keyword evidence="4" id="KW-0804">Transcription</keyword>
<dbReference type="Gene3D" id="3.40.190.290">
    <property type="match status" value="1"/>
</dbReference>
<dbReference type="GO" id="GO:0003700">
    <property type="term" value="F:DNA-binding transcription factor activity"/>
    <property type="evidence" value="ECO:0007669"/>
    <property type="project" value="InterPro"/>
</dbReference>
<evidence type="ECO:0000256" key="4">
    <source>
        <dbReference type="ARBA" id="ARBA00023163"/>
    </source>
</evidence>
<dbReference type="FunFam" id="1.10.10.10:FF:000001">
    <property type="entry name" value="LysR family transcriptional regulator"/>
    <property type="match status" value="1"/>
</dbReference>
<dbReference type="Pfam" id="PF03466">
    <property type="entry name" value="LysR_substrate"/>
    <property type="match status" value="1"/>
</dbReference>
<reference evidence="6" key="1">
    <citation type="submission" date="2020-10" db="EMBL/GenBank/DDBJ databases">
        <authorList>
            <person name="Gilroy R."/>
        </authorList>
    </citation>
    <scope>NUCLEOTIDE SEQUENCE</scope>
    <source>
        <strain evidence="6">B3-2255</strain>
    </source>
</reference>
<dbReference type="InterPro" id="IPR000847">
    <property type="entry name" value="LysR_HTH_N"/>
</dbReference>
<organism evidence="6 7">
    <name type="scientific">Candidatus Merdivivens faecigallinarum</name>
    <dbReference type="NCBI Taxonomy" id="2840871"/>
    <lineage>
        <taxon>Bacteria</taxon>
        <taxon>Pseudomonadati</taxon>
        <taxon>Bacteroidota</taxon>
        <taxon>Bacteroidia</taxon>
        <taxon>Bacteroidales</taxon>
        <taxon>Muribaculaceae</taxon>
        <taxon>Muribaculaceae incertae sedis</taxon>
        <taxon>Candidatus Merdivivens</taxon>
    </lineage>
</organism>
<dbReference type="InterPro" id="IPR005119">
    <property type="entry name" value="LysR_subst-bd"/>
</dbReference>
<dbReference type="AlphaFoldDB" id="A0A9D9J067"/>
<evidence type="ECO:0000256" key="1">
    <source>
        <dbReference type="ARBA" id="ARBA00009437"/>
    </source>
</evidence>
<gene>
    <name evidence="6" type="ORF">IAC87_04560</name>
</gene>
<evidence type="ECO:0000256" key="2">
    <source>
        <dbReference type="ARBA" id="ARBA00023015"/>
    </source>
</evidence>
<evidence type="ECO:0000256" key="3">
    <source>
        <dbReference type="ARBA" id="ARBA00023125"/>
    </source>
</evidence>
<name>A0A9D9J067_9BACT</name>
<dbReference type="Proteomes" id="UP000823772">
    <property type="component" value="Unassembled WGS sequence"/>
</dbReference>
<reference evidence="6" key="2">
    <citation type="journal article" date="2021" name="PeerJ">
        <title>Extensive microbial diversity within the chicken gut microbiome revealed by metagenomics and culture.</title>
        <authorList>
            <person name="Gilroy R."/>
            <person name="Ravi A."/>
            <person name="Getino M."/>
            <person name="Pursley I."/>
            <person name="Horton D.L."/>
            <person name="Alikhan N.F."/>
            <person name="Baker D."/>
            <person name="Gharbi K."/>
            <person name="Hall N."/>
            <person name="Watson M."/>
            <person name="Adriaenssens E.M."/>
            <person name="Foster-Nyarko E."/>
            <person name="Jarju S."/>
            <person name="Secka A."/>
            <person name="Antonio M."/>
            <person name="Oren A."/>
            <person name="Chaudhuri R.R."/>
            <person name="La Ragione R."/>
            <person name="Hildebrand F."/>
            <person name="Pallen M.J."/>
        </authorList>
    </citation>
    <scope>NUCLEOTIDE SEQUENCE</scope>
    <source>
        <strain evidence="6">B3-2255</strain>
    </source>
</reference>
<dbReference type="InterPro" id="IPR036388">
    <property type="entry name" value="WH-like_DNA-bd_sf"/>
</dbReference>
<dbReference type="PANTHER" id="PTHR30126:SF39">
    <property type="entry name" value="HTH-TYPE TRANSCRIPTIONAL REGULATOR CYSL"/>
    <property type="match status" value="1"/>
</dbReference>
<dbReference type="SUPFAM" id="SSF46785">
    <property type="entry name" value="Winged helix' DNA-binding domain"/>
    <property type="match status" value="1"/>
</dbReference>
<feature type="domain" description="HTH lysR-type" evidence="5">
    <location>
        <begin position="1"/>
        <end position="58"/>
    </location>
</feature>
<proteinExistence type="inferred from homology"/>
<dbReference type="GO" id="GO:0000976">
    <property type="term" value="F:transcription cis-regulatory region binding"/>
    <property type="evidence" value="ECO:0007669"/>
    <property type="project" value="TreeGrafter"/>
</dbReference>
<dbReference type="InterPro" id="IPR036390">
    <property type="entry name" value="WH_DNA-bd_sf"/>
</dbReference>
<dbReference type="PANTHER" id="PTHR30126">
    <property type="entry name" value="HTH-TYPE TRANSCRIPTIONAL REGULATOR"/>
    <property type="match status" value="1"/>
</dbReference>
<evidence type="ECO:0000313" key="6">
    <source>
        <dbReference type="EMBL" id="MBO8481800.1"/>
    </source>
</evidence>
<sequence length="297" mass="32927">MDDFRLKVFVSAAKNLNFSKCAEEMNISQPAVSKHINELENGFGVSLFNRSYNGVSLTRAGEILLTHAERLLQGYRELEYEMGLMANAVKGNLRIGASTTAAQYLMPRILAGFIGRFDGVAVSMKSGNSENIEKWLSDGAIDLGIVENTTRKAGLHYEHLLSDELVLTVKPDGRFRNLESITAERLKELPMALRESGSGTREIIAAYLSGQGIGIQDLDVIIELDSTEAIKSFIMESDCAAIVSVIAIRDEIRDGKLKIVDIGDMEMEREFASVFRPGEMTGLREKFHLFAKHFAKE</sequence>
<dbReference type="Gene3D" id="1.10.10.10">
    <property type="entry name" value="Winged helix-like DNA-binding domain superfamily/Winged helix DNA-binding domain"/>
    <property type="match status" value="1"/>
</dbReference>
<dbReference type="PROSITE" id="PS50931">
    <property type="entry name" value="HTH_LYSR"/>
    <property type="match status" value="1"/>
</dbReference>
<dbReference type="EMBL" id="JADILY010000097">
    <property type="protein sequence ID" value="MBO8481800.1"/>
    <property type="molecule type" value="Genomic_DNA"/>
</dbReference>
<dbReference type="SUPFAM" id="SSF53850">
    <property type="entry name" value="Periplasmic binding protein-like II"/>
    <property type="match status" value="1"/>
</dbReference>
<dbReference type="Pfam" id="PF00126">
    <property type="entry name" value="HTH_1"/>
    <property type="match status" value="1"/>
</dbReference>
<keyword evidence="2" id="KW-0805">Transcription regulation</keyword>
<dbReference type="PRINTS" id="PR00039">
    <property type="entry name" value="HTHLYSR"/>
</dbReference>
<evidence type="ECO:0000259" key="5">
    <source>
        <dbReference type="PROSITE" id="PS50931"/>
    </source>
</evidence>
<keyword evidence="3" id="KW-0238">DNA-binding</keyword>